<dbReference type="VEuPathDB" id="FungiDB:RhiirFUN_019280"/>
<dbReference type="EMBL" id="LLXJ01001674">
    <property type="protein sequence ID" value="PKC01195.1"/>
    <property type="molecule type" value="Genomic_DNA"/>
</dbReference>
<sequence>MPRILSFLPPTANLKNDIISPLVYDHPSCDDPVNNDPSPLPLTIWASNHEADPSSNDILDLCTPSLQCTNHSRRIWHIPRFLCKRVSFIISPASFIRTQKSKKISFTHLVLFSFTIRTLVSPLSRPFRLKDLFKKFSPDSSIITPHISAIFDTADNNISAPSLVPFLNIRPVDFLPSASASAFLYDDAQRSSYTFTLRTVLDIWI</sequence>
<gene>
    <name evidence="2" type="ORF">RhiirA1_461860</name>
    <name evidence="1" type="ORF">RhiirA5_427103</name>
</gene>
<evidence type="ECO:0000313" key="4">
    <source>
        <dbReference type="Proteomes" id="UP000232722"/>
    </source>
</evidence>
<dbReference type="AlphaFoldDB" id="A0A2I1FCT0"/>
<evidence type="ECO:0000313" key="1">
    <source>
        <dbReference type="EMBL" id="PKC01195.1"/>
    </source>
</evidence>
<reference evidence="1 4" key="1">
    <citation type="submission" date="2016-04" db="EMBL/GenBank/DDBJ databases">
        <title>Genome analyses suggest a sexual origin of heterokaryosis in a supposedly ancient asexual fungus.</title>
        <authorList>
            <person name="Ropars J."/>
            <person name="Sedzielewska K."/>
            <person name="Noel J."/>
            <person name="Charron P."/>
            <person name="Farinelli L."/>
            <person name="Marton T."/>
            <person name="Kruger M."/>
            <person name="Pelin A."/>
            <person name="Brachmann A."/>
            <person name="Corradi N."/>
        </authorList>
    </citation>
    <scope>NUCLEOTIDE SEQUENCE [LARGE SCALE GENOMIC DNA]</scope>
    <source>
        <strain evidence="1 4">A5</strain>
    </source>
</reference>
<reference evidence="2 3" key="3">
    <citation type="submission" date="2017-10" db="EMBL/GenBank/DDBJ databases">
        <title>Extensive intraspecific genome diversity in a model arbuscular mycorrhizal fungus.</title>
        <authorList>
            <person name="Chen E.C.H."/>
            <person name="Morin E."/>
            <person name="Baudet D."/>
            <person name="Noel J."/>
            <person name="Ndikumana S."/>
            <person name="Charron P."/>
            <person name="St-Onge C."/>
            <person name="Giorgi J."/>
            <person name="Grigoriev I.V."/>
            <person name="Roux C."/>
            <person name="Martin F.M."/>
            <person name="Corradi N."/>
        </authorList>
    </citation>
    <scope>NUCLEOTIDE SEQUENCE [LARGE SCALE GENOMIC DNA]</scope>
    <source>
        <strain evidence="2 3">A1</strain>
    </source>
</reference>
<organism evidence="1 4">
    <name type="scientific">Rhizophagus irregularis</name>
    <dbReference type="NCBI Taxonomy" id="588596"/>
    <lineage>
        <taxon>Eukaryota</taxon>
        <taxon>Fungi</taxon>
        <taxon>Fungi incertae sedis</taxon>
        <taxon>Mucoromycota</taxon>
        <taxon>Glomeromycotina</taxon>
        <taxon>Glomeromycetes</taxon>
        <taxon>Glomerales</taxon>
        <taxon>Glomeraceae</taxon>
        <taxon>Rhizophagus</taxon>
    </lineage>
</organism>
<protein>
    <submittedName>
        <fullName evidence="1">Uncharacterized protein</fullName>
    </submittedName>
</protein>
<dbReference type="VEuPathDB" id="FungiDB:RhiirA1_461860"/>
<evidence type="ECO:0000313" key="2">
    <source>
        <dbReference type="EMBL" id="PKC64845.1"/>
    </source>
</evidence>
<dbReference type="Proteomes" id="UP000232722">
    <property type="component" value="Unassembled WGS sequence"/>
</dbReference>
<evidence type="ECO:0000313" key="3">
    <source>
        <dbReference type="Proteomes" id="UP000232688"/>
    </source>
</evidence>
<reference evidence="2 3" key="4">
    <citation type="submission" date="2017-10" db="EMBL/GenBank/DDBJ databases">
        <title>Genome analyses suggest a sexual origin of heterokaryosis in a supposedly ancient asexual fungus.</title>
        <authorList>
            <person name="Corradi N."/>
            <person name="Sedzielewska K."/>
            <person name="Noel J."/>
            <person name="Charron P."/>
            <person name="Farinelli L."/>
            <person name="Marton T."/>
            <person name="Kruger M."/>
            <person name="Pelin A."/>
            <person name="Brachmann A."/>
            <person name="Corradi N."/>
        </authorList>
    </citation>
    <scope>NUCLEOTIDE SEQUENCE [LARGE SCALE GENOMIC DNA]</scope>
    <source>
        <strain evidence="2 3">A1</strain>
    </source>
</reference>
<comment type="caution">
    <text evidence="1">The sequence shown here is derived from an EMBL/GenBank/DDBJ whole genome shotgun (WGS) entry which is preliminary data.</text>
</comment>
<reference evidence="1 4" key="2">
    <citation type="submission" date="2017-09" db="EMBL/GenBank/DDBJ databases">
        <title>Extensive intraspecific genome diversity in a model arbuscular mycorrhizal fungus.</title>
        <authorList>
            <person name="Chen E.C."/>
            <person name="Morin E."/>
            <person name="Beaudet D."/>
            <person name="Noel J."/>
            <person name="Ndikumana S."/>
            <person name="Charron P."/>
            <person name="St-Onge C."/>
            <person name="Giorgi J."/>
            <person name="Grigoriev I.V."/>
            <person name="Roux C."/>
            <person name="Martin F.M."/>
            <person name="Corradi N."/>
        </authorList>
    </citation>
    <scope>NUCLEOTIDE SEQUENCE [LARGE SCALE GENOMIC DNA]</scope>
    <source>
        <strain evidence="1 4">A5</strain>
    </source>
</reference>
<dbReference type="Proteomes" id="UP000232688">
    <property type="component" value="Unassembled WGS sequence"/>
</dbReference>
<proteinExistence type="predicted"/>
<dbReference type="EMBL" id="LLXH01000598">
    <property type="protein sequence ID" value="PKC64845.1"/>
    <property type="molecule type" value="Genomic_DNA"/>
</dbReference>
<name>A0A2I1FCT0_9GLOM</name>
<accession>A0A2I1FCT0</accession>